<dbReference type="STRING" id="1178516.AWR27_10775"/>
<dbReference type="AlphaFoldDB" id="A0A1P9WWK4"/>
<protein>
    <recommendedName>
        <fullName evidence="3">Addiction module toxin RelE</fullName>
    </recommendedName>
</protein>
<dbReference type="InterPro" id="IPR009387">
    <property type="entry name" value="HigB-2"/>
</dbReference>
<dbReference type="EMBL" id="CP014263">
    <property type="protein sequence ID" value="AQG79765.1"/>
    <property type="molecule type" value="Genomic_DNA"/>
</dbReference>
<dbReference type="Proteomes" id="UP000187941">
    <property type="component" value="Chromosome"/>
</dbReference>
<name>A0A1P9WWK4_9BACT</name>
<evidence type="ECO:0000313" key="1">
    <source>
        <dbReference type="EMBL" id="AQG79765.1"/>
    </source>
</evidence>
<proteinExistence type="predicted"/>
<evidence type="ECO:0008006" key="3">
    <source>
        <dbReference type="Google" id="ProtNLM"/>
    </source>
</evidence>
<reference evidence="1 2" key="1">
    <citation type="submission" date="2016-01" db="EMBL/GenBank/DDBJ databases">
        <authorList>
            <person name="Oliw E.H."/>
        </authorList>
    </citation>
    <scope>NUCLEOTIDE SEQUENCE [LARGE SCALE GENOMIC DNA]</scope>
    <source>
        <strain evidence="1 2">DY10</strain>
    </source>
</reference>
<keyword evidence="2" id="KW-1185">Reference proteome</keyword>
<dbReference type="KEGG" id="smon:AWR27_10775"/>
<organism evidence="1 2">
    <name type="scientific">Spirosoma montaniterrae</name>
    <dbReference type="NCBI Taxonomy" id="1178516"/>
    <lineage>
        <taxon>Bacteria</taxon>
        <taxon>Pseudomonadati</taxon>
        <taxon>Bacteroidota</taxon>
        <taxon>Cytophagia</taxon>
        <taxon>Cytophagales</taxon>
        <taxon>Cytophagaceae</taxon>
        <taxon>Spirosoma</taxon>
    </lineage>
</organism>
<dbReference type="OrthoDB" id="1364255at2"/>
<sequence length="109" mass="12019">MNYSILSTEKFDKLLKRLARKHPSIKSDLTALLTSLQTDPTQGASLGRNCYKVRLAIKSKAKGKSGGARVITHLHISETTVILLTIYDKAEKEDLTPNELEELLAALAL</sequence>
<dbReference type="RefSeq" id="WP_077131199.1">
    <property type="nucleotide sequence ID" value="NZ_CP014263.1"/>
</dbReference>
<accession>A0A1P9WWK4</accession>
<evidence type="ECO:0000313" key="2">
    <source>
        <dbReference type="Proteomes" id="UP000187941"/>
    </source>
</evidence>
<dbReference type="Pfam" id="PF06296">
    <property type="entry name" value="RelE"/>
    <property type="match status" value="1"/>
</dbReference>
<gene>
    <name evidence="1" type="ORF">AWR27_10775</name>
</gene>